<dbReference type="AlphaFoldDB" id="A0A7I8W1H2"/>
<dbReference type="InterPro" id="IPR005016">
    <property type="entry name" value="TDE1/TMS"/>
</dbReference>
<evidence type="ECO:0000256" key="5">
    <source>
        <dbReference type="ARBA" id="ARBA00023136"/>
    </source>
</evidence>
<protein>
    <submittedName>
        <fullName evidence="7">DgyrCDS10471</fullName>
    </submittedName>
</protein>
<dbReference type="EMBL" id="CAJFCJ010000015">
    <property type="protein sequence ID" value="CAD5122017.1"/>
    <property type="molecule type" value="Genomic_DNA"/>
</dbReference>
<gene>
    <name evidence="7" type="ORF">DGYR_LOCUS9883</name>
</gene>
<dbReference type="GO" id="GO:0016020">
    <property type="term" value="C:membrane"/>
    <property type="evidence" value="ECO:0007669"/>
    <property type="project" value="UniProtKB-SubCell"/>
</dbReference>
<evidence type="ECO:0000256" key="4">
    <source>
        <dbReference type="ARBA" id="ARBA00022989"/>
    </source>
</evidence>
<feature type="transmembrane region" description="Helical" evidence="6">
    <location>
        <begin position="109"/>
        <end position="130"/>
    </location>
</feature>
<evidence type="ECO:0000256" key="2">
    <source>
        <dbReference type="ARBA" id="ARBA00006665"/>
    </source>
</evidence>
<feature type="transmembrane region" description="Helical" evidence="6">
    <location>
        <begin position="430"/>
        <end position="452"/>
    </location>
</feature>
<feature type="transmembrane region" description="Helical" evidence="6">
    <location>
        <begin position="215"/>
        <end position="240"/>
    </location>
</feature>
<dbReference type="PANTHER" id="PTHR10383:SF9">
    <property type="entry name" value="SERINE INCORPORATOR, ISOFORM F"/>
    <property type="match status" value="1"/>
</dbReference>
<sequence length="524" mass="59250">MSEPKSKRNLLENNEKKETPNLCRDLLLCSIGPRPCFIPSCFCFPKLKESLTTRMSYAIFLGLIAILAILSQFKPVYKSLEFLDKVESQCDFYNVSSCPGEMPYPYLLAYRYCYSLVAFHLLLLPLTFLAENSQGRSGSIHNGFWLIKFLALIALIFGLFQVPVKKLILEIGLYVGMFGGLVFIVFCQLLSILSFAHRLRKKWLKNSERNICWKLVSPIVAFLCAAAIAGITYITIALYAMKMDCKVGTLEIKTIISLIVGLLLIIIVLLVGLSVISCVKRMNPNNSYLQALVVGVYVMYLIATSVTSIPVVSRGEKNATNVSNLLSNFELPKDCSMLKSAASVNLSFLGDLNKVMKITNYIGIGLMTGMAIYSAMITQLDKETPKAIQLRRKVRKFCCKTELKEETIPIDTPETDRIIRNDYHTTSYNYYILHFTFSCAALYILMNLTMWYKPVIASYDNTFQKANIIHFGRNWPAVFVKFGSAIMCLILYLITLFVPKIFGYDFTVLKLRKSHSQIEVSTIV</sequence>
<reference evidence="7 8" key="1">
    <citation type="submission" date="2020-08" db="EMBL/GenBank/DDBJ databases">
        <authorList>
            <person name="Hejnol A."/>
        </authorList>
    </citation>
    <scope>NUCLEOTIDE SEQUENCE [LARGE SCALE GENOMIC DNA]</scope>
</reference>
<dbReference type="Proteomes" id="UP000549394">
    <property type="component" value="Unassembled WGS sequence"/>
</dbReference>
<keyword evidence="8" id="KW-1185">Reference proteome</keyword>
<feature type="transmembrane region" description="Helical" evidence="6">
    <location>
        <begin position="55"/>
        <end position="73"/>
    </location>
</feature>
<evidence type="ECO:0000256" key="3">
    <source>
        <dbReference type="ARBA" id="ARBA00022692"/>
    </source>
</evidence>
<feature type="transmembrane region" description="Helical" evidence="6">
    <location>
        <begin position="142"/>
        <end position="160"/>
    </location>
</feature>
<keyword evidence="5 6" id="KW-0472">Membrane</keyword>
<evidence type="ECO:0000256" key="1">
    <source>
        <dbReference type="ARBA" id="ARBA00004141"/>
    </source>
</evidence>
<feature type="transmembrane region" description="Helical" evidence="6">
    <location>
        <begin position="252"/>
        <end position="276"/>
    </location>
</feature>
<evidence type="ECO:0000313" key="7">
    <source>
        <dbReference type="EMBL" id="CAD5122017.1"/>
    </source>
</evidence>
<comment type="caution">
    <text evidence="7">The sequence shown here is derived from an EMBL/GenBank/DDBJ whole genome shotgun (WGS) entry which is preliminary data.</text>
</comment>
<proteinExistence type="inferred from homology"/>
<dbReference type="OrthoDB" id="5963193at2759"/>
<feature type="transmembrane region" description="Helical" evidence="6">
    <location>
        <begin position="482"/>
        <end position="503"/>
    </location>
</feature>
<feature type="transmembrane region" description="Helical" evidence="6">
    <location>
        <begin position="288"/>
        <end position="312"/>
    </location>
</feature>
<keyword evidence="4 6" id="KW-1133">Transmembrane helix</keyword>
<name>A0A7I8W1H2_9ANNE</name>
<dbReference type="PANTHER" id="PTHR10383">
    <property type="entry name" value="SERINE INCORPORATOR"/>
    <property type="match status" value="1"/>
</dbReference>
<accession>A0A7I8W1H2</accession>
<comment type="subcellular location">
    <subcellularLocation>
        <location evidence="1">Membrane</location>
        <topology evidence="1">Multi-pass membrane protein</topology>
    </subcellularLocation>
</comment>
<organism evidence="7 8">
    <name type="scientific">Dimorphilus gyrociliatus</name>
    <dbReference type="NCBI Taxonomy" id="2664684"/>
    <lineage>
        <taxon>Eukaryota</taxon>
        <taxon>Metazoa</taxon>
        <taxon>Spiralia</taxon>
        <taxon>Lophotrochozoa</taxon>
        <taxon>Annelida</taxon>
        <taxon>Polychaeta</taxon>
        <taxon>Polychaeta incertae sedis</taxon>
        <taxon>Dinophilidae</taxon>
        <taxon>Dimorphilus</taxon>
    </lineage>
</organism>
<feature type="transmembrane region" description="Helical" evidence="6">
    <location>
        <begin position="172"/>
        <end position="195"/>
    </location>
</feature>
<keyword evidence="3 6" id="KW-0812">Transmembrane</keyword>
<dbReference type="Pfam" id="PF03348">
    <property type="entry name" value="Serinc"/>
    <property type="match status" value="1"/>
</dbReference>
<evidence type="ECO:0000256" key="6">
    <source>
        <dbReference type="SAM" id="Phobius"/>
    </source>
</evidence>
<feature type="transmembrane region" description="Helical" evidence="6">
    <location>
        <begin position="358"/>
        <end position="376"/>
    </location>
</feature>
<comment type="similarity">
    <text evidence="2">Belongs to the TDE1 family.</text>
</comment>
<evidence type="ECO:0000313" key="8">
    <source>
        <dbReference type="Proteomes" id="UP000549394"/>
    </source>
</evidence>